<sequence length="138" mass="15350">MAESAAANGRISRQTESVLEIDVDREVAAVAAFGLEWAEKHETASLLEETKKTLLAQLIGEILAASRKDGKNGVSFAQAEMEALADVRYEAHLNEMTQARREANKARVRHETAGVRLEMLRSLMANRREEMRLAGMVR</sequence>
<reference evidence="1" key="2">
    <citation type="journal article" date="2014" name="ISME J.">
        <title>Microbial stratification in low pH oxic and suboxic macroscopic growths along an acid mine drainage.</title>
        <authorList>
            <person name="Mendez-Garcia C."/>
            <person name="Mesa V."/>
            <person name="Sprenger R.R."/>
            <person name="Richter M."/>
            <person name="Diez M.S."/>
            <person name="Solano J."/>
            <person name="Bargiela R."/>
            <person name="Golyshina O.V."/>
            <person name="Manteca A."/>
            <person name="Ramos J.L."/>
            <person name="Gallego J.R."/>
            <person name="Llorente I."/>
            <person name="Martins Dos Santos V.A."/>
            <person name="Jensen O.N."/>
            <person name="Pelaez A.I."/>
            <person name="Sanchez J."/>
            <person name="Ferrer M."/>
        </authorList>
    </citation>
    <scope>NUCLEOTIDE SEQUENCE</scope>
</reference>
<dbReference type="EMBL" id="AUZX01009541">
    <property type="protein sequence ID" value="EQD51400.1"/>
    <property type="molecule type" value="Genomic_DNA"/>
</dbReference>
<reference evidence="1" key="1">
    <citation type="submission" date="2013-08" db="EMBL/GenBank/DDBJ databases">
        <authorList>
            <person name="Mendez C."/>
            <person name="Richter M."/>
            <person name="Ferrer M."/>
            <person name="Sanchez J."/>
        </authorList>
    </citation>
    <scope>NUCLEOTIDE SEQUENCE</scope>
</reference>
<proteinExistence type="predicted"/>
<accession>T1BAU1</accession>
<protein>
    <submittedName>
        <fullName evidence="1">Prasinophyte-specific protein 3</fullName>
    </submittedName>
</protein>
<evidence type="ECO:0000313" key="1">
    <source>
        <dbReference type="EMBL" id="EQD51400.1"/>
    </source>
</evidence>
<gene>
    <name evidence="1" type="ORF">B1A_13068</name>
</gene>
<comment type="caution">
    <text evidence="1">The sequence shown here is derived from an EMBL/GenBank/DDBJ whole genome shotgun (WGS) entry which is preliminary data.</text>
</comment>
<name>T1BAU1_9ZZZZ</name>
<dbReference type="AlphaFoldDB" id="T1BAU1"/>
<organism evidence="1">
    <name type="scientific">mine drainage metagenome</name>
    <dbReference type="NCBI Taxonomy" id="410659"/>
    <lineage>
        <taxon>unclassified sequences</taxon>
        <taxon>metagenomes</taxon>
        <taxon>ecological metagenomes</taxon>
    </lineage>
</organism>